<dbReference type="AlphaFoldDB" id="X1M5B8"/>
<protein>
    <recommendedName>
        <fullName evidence="2">Nudix hydrolase domain-containing protein</fullName>
    </recommendedName>
</protein>
<name>X1M5B8_9ZZZZ</name>
<dbReference type="Gene3D" id="3.90.79.10">
    <property type="entry name" value="Nucleoside Triphosphate Pyrophosphohydrolase"/>
    <property type="match status" value="1"/>
</dbReference>
<dbReference type="InterPro" id="IPR015797">
    <property type="entry name" value="NUDIX_hydrolase-like_dom_sf"/>
</dbReference>
<comment type="caution">
    <text evidence="1">The sequence shown here is derived from an EMBL/GenBank/DDBJ whole genome shotgun (WGS) entry which is preliminary data.</text>
</comment>
<gene>
    <name evidence="1" type="ORF">S06H3_33998</name>
</gene>
<organism evidence="1">
    <name type="scientific">marine sediment metagenome</name>
    <dbReference type="NCBI Taxonomy" id="412755"/>
    <lineage>
        <taxon>unclassified sequences</taxon>
        <taxon>metagenomes</taxon>
        <taxon>ecological metagenomes</taxon>
    </lineage>
</organism>
<dbReference type="EMBL" id="BARV01020365">
    <property type="protein sequence ID" value="GAI26498.1"/>
    <property type="molecule type" value="Genomic_DNA"/>
</dbReference>
<proteinExistence type="predicted"/>
<accession>X1M5B8</accession>
<evidence type="ECO:0008006" key="2">
    <source>
        <dbReference type="Google" id="ProtNLM"/>
    </source>
</evidence>
<evidence type="ECO:0000313" key="1">
    <source>
        <dbReference type="EMBL" id="GAI26498.1"/>
    </source>
</evidence>
<reference evidence="1" key="1">
    <citation type="journal article" date="2014" name="Front. Microbiol.">
        <title>High frequency of phylogenetically diverse reductive dehalogenase-homologous genes in deep subseafloor sedimentary metagenomes.</title>
        <authorList>
            <person name="Kawai M."/>
            <person name="Futagami T."/>
            <person name="Toyoda A."/>
            <person name="Takaki Y."/>
            <person name="Nishi S."/>
            <person name="Hori S."/>
            <person name="Arai W."/>
            <person name="Tsubouchi T."/>
            <person name="Morono Y."/>
            <person name="Uchiyama I."/>
            <person name="Ito T."/>
            <person name="Fujiyama A."/>
            <person name="Inagaki F."/>
            <person name="Takami H."/>
        </authorList>
    </citation>
    <scope>NUCLEOTIDE SEQUENCE</scope>
    <source>
        <strain evidence="1">Expedition CK06-06</strain>
    </source>
</reference>
<feature type="non-terminal residue" evidence="1">
    <location>
        <position position="1"/>
    </location>
</feature>
<dbReference type="SUPFAM" id="SSF55811">
    <property type="entry name" value="Nudix"/>
    <property type="match status" value="1"/>
</dbReference>
<sequence length="167" mass="19511">NLDYIQPIPIAYFRHDNSYLLLRRSEESRKDRMHDKYVLWAGGHVRQQDARNGNPIKKCLLREVSEELYIKELPEPILTGLMLDTSSIPSSCHLAVVHQFSIDHSDVAISLDNKEFKERKGKSVSGSFILERDVENYFDKMEFWSKLLIVKHLKILDRPISQQAILF</sequence>